<name>A0A484ASL3_DRONA</name>
<reference evidence="1 2" key="1">
    <citation type="journal article" date="2019" name="J. Hered.">
        <title>An Improved Genome Assembly for Drosophila navojoa, the Basal Species in the mojavensis Cluster.</title>
        <authorList>
            <person name="Vanderlinde T."/>
            <person name="Dupim E.G."/>
            <person name="Nazario-Yepiz N.O."/>
            <person name="Carvalho A.B."/>
        </authorList>
    </citation>
    <scope>NUCLEOTIDE SEQUENCE [LARGE SCALE GENOMIC DNA]</scope>
    <source>
        <strain evidence="1">Navoj_Jal97</strain>
        <tissue evidence="1">Whole organism</tissue>
    </source>
</reference>
<sequence length="103" mass="11065">MAGTRGGKTHGKAWGINRRQLSTCRPSQWPALSDACQSVENGQRVELEGGRALESWRWSSAKLCVKCAAHIKMSRYAAKCAVAQRCSAVLSGASGYAEYNASS</sequence>
<keyword evidence="2" id="KW-1185">Reference proteome</keyword>
<evidence type="ECO:0000313" key="1">
    <source>
        <dbReference type="EMBL" id="TDG38860.1"/>
    </source>
</evidence>
<organism evidence="1 2">
    <name type="scientific">Drosophila navojoa</name>
    <name type="common">Fruit fly</name>
    <dbReference type="NCBI Taxonomy" id="7232"/>
    <lineage>
        <taxon>Eukaryota</taxon>
        <taxon>Metazoa</taxon>
        <taxon>Ecdysozoa</taxon>
        <taxon>Arthropoda</taxon>
        <taxon>Hexapoda</taxon>
        <taxon>Insecta</taxon>
        <taxon>Pterygota</taxon>
        <taxon>Neoptera</taxon>
        <taxon>Endopterygota</taxon>
        <taxon>Diptera</taxon>
        <taxon>Brachycera</taxon>
        <taxon>Muscomorpha</taxon>
        <taxon>Ephydroidea</taxon>
        <taxon>Drosophilidae</taxon>
        <taxon>Drosophila</taxon>
    </lineage>
</organism>
<gene>
    <name evidence="1" type="ORF">AWZ03_014718</name>
</gene>
<dbReference type="Proteomes" id="UP000295192">
    <property type="component" value="Unassembled WGS sequence"/>
</dbReference>
<protein>
    <submittedName>
        <fullName evidence="1">Uncharacterized protein</fullName>
    </submittedName>
</protein>
<proteinExistence type="predicted"/>
<dbReference type="EMBL" id="LSRL02001776">
    <property type="protein sequence ID" value="TDG38860.1"/>
    <property type="molecule type" value="Genomic_DNA"/>
</dbReference>
<accession>A0A484ASL3</accession>
<dbReference type="AlphaFoldDB" id="A0A484ASL3"/>
<comment type="caution">
    <text evidence="1">The sequence shown here is derived from an EMBL/GenBank/DDBJ whole genome shotgun (WGS) entry which is preliminary data.</text>
</comment>
<evidence type="ECO:0000313" key="2">
    <source>
        <dbReference type="Proteomes" id="UP000295192"/>
    </source>
</evidence>